<comment type="caution">
    <text evidence="2">The sequence shown here is derived from an EMBL/GenBank/DDBJ whole genome shotgun (WGS) entry which is preliminary data.</text>
</comment>
<name>A0ABR2ZDN5_9AGAR</name>
<dbReference type="PROSITE" id="PS50181">
    <property type="entry name" value="FBOX"/>
    <property type="match status" value="1"/>
</dbReference>
<reference evidence="2 3" key="1">
    <citation type="submission" date="2024-05" db="EMBL/GenBank/DDBJ databases">
        <title>A draft genome resource for the thread blight pathogen Marasmius tenuissimus strain MS-2.</title>
        <authorList>
            <person name="Yulfo-Soto G.E."/>
            <person name="Baruah I.K."/>
            <person name="Amoako-Attah I."/>
            <person name="Bukari Y."/>
            <person name="Meinhardt L.W."/>
            <person name="Bailey B.A."/>
            <person name="Cohen S.P."/>
        </authorList>
    </citation>
    <scope>NUCLEOTIDE SEQUENCE [LARGE SCALE GENOMIC DNA]</scope>
    <source>
        <strain evidence="2 3">MS-2</strain>
    </source>
</reference>
<protein>
    <recommendedName>
        <fullName evidence="1">F-box domain-containing protein</fullName>
    </recommendedName>
</protein>
<evidence type="ECO:0000313" key="3">
    <source>
        <dbReference type="Proteomes" id="UP001437256"/>
    </source>
</evidence>
<evidence type="ECO:0000313" key="2">
    <source>
        <dbReference type="EMBL" id="KAL0059438.1"/>
    </source>
</evidence>
<feature type="domain" description="F-box" evidence="1">
    <location>
        <begin position="26"/>
        <end position="71"/>
    </location>
</feature>
<organism evidence="2 3">
    <name type="scientific">Marasmius tenuissimus</name>
    <dbReference type="NCBI Taxonomy" id="585030"/>
    <lineage>
        <taxon>Eukaryota</taxon>
        <taxon>Fungi</taxon>
        <taxon>Dikarya</taxon>
        <taxon>Basidiomycota</taxon>
        <taxon>Agaricomycotina</taxon>
        <taxon>Agaricomycetes</taxon>
        <taxon>Agaricomycetidae</taxon>
        <taxon>Agaricales</taxon>
        <taxon>Marasmiineae</taxon>
        <taxon>Marasmiaceae</taxon>
        <taxon>Marasmius</taxon>
    </lineage>
</organism>
<dbReference type="InterPro" id="IPR001810">
    <property type="entry name" value="F-box_dom"/>
</dbReference>
<keyword evidence="3" id="KW-1185">Reference proteome</keyword>
<dbReference type="EMBL" id="JBBXMP010000227">
    <property type="protein sequence ID" value="KAL0059438.1"/>
    <property type="molecule type" value="Genomic_DNA"/>
</dbReference>
<dbReference type="Proteomes" id="UP001437256">
    <property type="component" value="Unassembled WGS sequence"/>
</dbReference>
<evidence type="ECO:0000259" key="1">
    <source>
        <dbReference type="PROSITE" id="PS50181"/>
    </source>
</evidence>
<gene>
    <name evidence="2" type="ORF">AAF712_013828</name>
</gene>
<sequence length="547" mass="62297">MGLKKRIGFLLLGSGNQQTSISSKVGSSRTPLPQELLQSIFAELDDESVRQCALAARSLLEPARSRLFRTLVLREEDDLPPQANKSKKVKRWLGPRSTKSQRLAALLKSASQLGEYAKALIFEGLPYSLLGRPWYRSDEVAFHLILPRLPNLQSISFLFHQQNPLPFFCVPAPSCAAIIRSLHSPKIRKIIVENVSFDNADNLVVFLKHVASGGGLEELSVTTWANEPIEARWHFHQDWWNDVPIHHRPYALRSLRVNGPPRVIQKVLGWARRDANLSLDNLSRFEVVGAITPGTLNLVESVIGSDSLCLRHLGITAGEEPFRSSFPSTQSSASSLTQALRSGIAYNLRVITFYAIAFMKMEGHSPSPVACLDWWCNFLDGVSLPNLSEFRVDRRGYCSYYLISPEDVIDMGSYRVLPEMWQNLELILARSAPNSTLCIDIEASGWAKTVHSWKEEYFPTGDYSYLECCFPSAHSGRIPLIFNLTIRVRHFRSRRWLLRSFAKPRRSYERGNYAYTPERRWTRLDYELHDSQDTNASRSDFEYFLED</sequence>
<proteinExistence type="predicted"/>
<accession>A0ABR2ZDN5</accession>